<dbReference type="PRINTS" id="PR00080">
    <property type="entry name" value="SDRFAMILY"/>
</dbReference>
<dbReference type="SUPFAM" id="SSF51735">
    <property type="entry name" value="NAD(P)-binding Rossmann-fold domains"/>
    <property type="match status" value="1"/>
</dbReference>
<dbReference type="AlphaFoldDB" id="A0A3D9USZ7"/>
<comment type="similarity">
    <text evidence="1 3">Belongs to the short-chain dehydrogenases/reductases (SDR) family.</text>
</comment>
<evidence type="ECO:0000256" key="3">
    <source>
        <dbReference type="RuleBase" id="RU000363"/>
    </source>
</evidence>
<dbReference type="PANTHER" id="PTHR44196">
    <property type="entry name" value="DEHYDROGENASE/REDUCTASE SDR FAMILY MEMBER 7B"/>
    <property type="match status" value="1"/>
</dbReference>
<dbReference type="Proteomes" id="UP000256253">
    <property type="component" value="Unassembled WGS sequence"/>
</dbReference>
<name>A0A3D9USZ7_9MICO</name>
<dbReference type="GO" id="GO:0016020">
    <property type="term" value="C:membrane"/>
    <property type="evidence" value="ECO:0007669"/>
    <property type="project" value="TreeGrafter"/>
</dbReference>
<proteinExistence type="inferred from homology"/>
<evidence type="ECO:0000313" key="4">
    <source>
        <dbReference type="EMBL" id="REF29114.1"/>
    </source>
</evidence>
<evidence type="ECO:0000256" key="1">
    <source>
        <dbReference type="ARBA" id="ARBA00006484"/>
    </source>
</evidence>
<keyword evidence="5" id="KW-1185">Reference proteome</keyword>
<dbReference type="GO" id="GO:0016491">
    <property type="term" value="F:oxidoreductase activity"/>
    <property type="evidence" value="ECO:0007669"/>
    <property type="project" value="UniProtKB-KW"/>
</dbReference>
<dbReference type="Pfam" id="PF00106">
    <property type="entry name" value="adh_short"/>
    <property type="match status" value="1"/>
</dbReference>
<comment type="caution">
    <text evidence="4">The sequence shown here is derived from an EMBL/GenBank/DDBJ whole genome shotgun (WGS) entry which is preliminary data.</text>
</comment>
<evidence type="ECO:0000313" key="5">
    <source>
        <dbReference type="Proteomes" id="UP000256253"/>
    </source>
</evidence>
<dbReference type="InterPro" id="IPR002347">
    <property type="entry name" value="SDR_fam"/>
</dbReference>
<evidence type="ECO:0000256" key="2">
    <source>
        <dbReference type="ARBA" id="ARBA00023002"/>
    </source>
</evidence>
<gene>
    <name evidence="4" type="ORF">DFJ65_0041</name>
</gene>
<dbReference type="PANTHER" id="PTHR44196:SF2">
    <property type="entry name" value="SHORT-CHAIN DEHYDROGENASE-RELATED"/>
    <property type="match status" value="1"/>
</dbReference>
<evidence type="ECO:0008006" key="6">
    <source>
        <dbReference type="Google" id="ProtNLM"/>
    </source>
</evidence>
<dbReference type="InterPro" id="IPR036291">
    <property type="entry name" value="NAD(P)-bd_dom_sf"/>
</dbReference>
<keyword evidence="2" id="KW-0560">Oxidoreductase</keyword>
<dbReference type="PRINTS" id="PR00081">
    <property type="entry name" value="GDHRDH"/>
</dbReference>
<accession>A0A3D9USZ7</accession>
<reference evidence="4 5" key="1">
    <citation type="submission" date="2018-08" db="EMBL/GenBank/DDBJ databases">
        <title>Sequencing the genomes of 1000 actinobacteria strains.</title>
        <authorList>
            <person name="Klenk H.-P."/>
        </authorList>
    </citation>
    <scope>NUCLEOTIDE SEQUENCE [LARGE SCALE GENOMIC DNA]</scope>
    <source>
        <strain evidence="4 5">DSM 22967</strain>
    </source>
</reference>
<organism evidence="4 5">
    <name type="scientific">Calidifontibacter indicus</name>
    <dbReference type="NCBI Taxonomy" id="419650"/>
    <lineage>
        <taxon>Bacteria</taxon>
        <taxon>Bacillati</taxon>
        <taxon>Actinomycetota</taxon>
        <taxon>Actinomycetes</taxon>
        <taxon>Micrococcales</taxon>
        <taxon>Dermacoccaceae</taxon>
        <taxon>Calidifontibacter</taxon>
    </lineage>
</organism>
<dbReference type="CDD" id="cd05233">
    <property type="entry name" value="SDR_c"/>
    <property type="match status" value="1"/>
</dbReference>
<dbReference type="Gene3D" id="3.40.50.720">
    <property type="entry name" value="NAD(P)-binding Rossmann-like Domain"/>
    <property type="match status" value="1"/>
</dbReference>
<dbReference type="EMBL" id="QTUA01000001">
    <property type="protein sequence ID" value="REF29114.1"/>
    <property type="molecule type" value="Genomic_DNA"/>
</dbReference>
<protein>
    <recommendedName>
        <fullName evidence="6">Short-subunit dehydrogenase</fullName>
    </recommendedName>
</protein>
<dbReference type="PIRSF" id="PIRSF000126">
    <property type="entry name" value="11-beta-HSD1"/>
    <property type="match status" value="1"/>
</dbReference>
<sequence length="270" mass="28917">MGSRAARPRIGAMPTALVTGASAGIGKTFAHQLAARGHDLVVVARDESRLEALRAELEAQHGIRVEVLPADLADRTQLGTVADRLGDRQRPVDLLVNNAGFGLRKSFIRNTVEEEEQMLDVLVRAVLVLSHAAALAMKERGAGNIVNVSSVAGFMSSGTYSAAKSWVTVFSESLAVELADTGVKVTALAPGFTRTEFHDRAGIKASQAAPDFMWLDADKLVSDGLADVDKGKVLSIPGVQYKIAAGLLRVVPRSIVRKPKLVRRHRPNKD</sequence>